<protein>
    <submittedName>
        <fullName evidence="1">Uncharacterized protein</fullName>
    </submittedName>
</protein>
<sequence length="104" mass="10931">MALHTTVDATNLPINITASTGSINVVDPSIVAPETTCPSTVIVVKLTRNNPVGVSILHSNTCRCRETQGIVSIIASRPIVLNDDLAGLSCVLLEDPRSIQNALV</sequence>
<organism evidence="1 2">
    <name type="scientific">Setomelanomma holmii</name>
    <dbReference type="NCBI Taxonomy" id="210430"/>
    <lineage>
        <taxon>Eukaryota</taxon>
        <taxon>Fungi</taxon>
        <taxon>Dikarya</taxon>
        <taxon>Ascomycota</taxon>
        <taxon>Pezizomycotina</taxon>
        <taxon>Dothideomycetes</taxon>
        <taxon>Pleosporomycetidae</taxon>
        <taxon>Pleosporales</taxon>
        <taxon>Pleosporineae</taxon>
        <taxon>Phaeosphaeriaceae</taxon>
        <taxon>Setomelanomma</taxon>
    </lineage>
</organism>
<name>A0A9P4LTM1_9PLEO</name>
<dbReference type="Proteomes" id="UP000799777">
    <property type="component" value="Unassembled WGS sequence"/>
</dbReference>
<accession>A0A9P4LTM1</accession>
<evidence type="ECO:0000313" key="2">
    <source>
        <dbReference type="Proteomes" id="UP000799777"/>
    </source>
</evidence>
<dbReference type="EMBL" id="ML978159">
    <property type="protein sequence ID" value="KAF2034874.1"/>
    <property type="molecule type" value="Genomic_DNA"/>
</dbReference>
<proteinExistence type="predicted"/>
<keyword evidence="2" id="KW-1185">Reference proteome</keyword>
<gene>
    <name evidence="1" type="ORF">EK21DRAFT_84993</name>
</gene>
<reference evidence="1" key="1">
    <citation type="journal article" date="2020" name="Stud. Mycol.">
        <title>101 Dothideomycetes genomes: a test case for predicting lifestyles and emergence of pathogens.</title>
        <authorList>
            <person name="Haridas S."/>
            <person name="Albert R."/>
            <person name="Binder M."/>
            <person name="Bloem J."/>
            <person name="Labutti K."/>
            <person name="Salamov A."/>
            <person name="Andreopoulos B."/>
            <person name="Baker S."/>
            <person name="Barry K."/>
            <person name="Bills G."/>
            <person name="Bluhm B."/>
            <person name="Cannon C."/>
            <person name="Castanera R."/>
            <person name="Culley D."/>
            <person name="Daum C."/>
            <person name="Ezra D."/>
            <person name="Gonzalez J."/>
            <person name="Henrissat B."/>
            <person name="Kuo A."/>
            <person name="Liang C."/>
            <person name="Lipzen A."/>
            <person name="Lutzoni F."/>
            <person name="Magnuson J."/>
            <person name="Mondo S."/>
            <person name="Nolan M."/>
            <person name="Ohm R."/>
            <person name="Pangilinan J."/>
            <person name="Park H.-J."/>
            <person name="Ramirez L."/>
            <person name="Alfaro M."/>
            <person name="Sun H."/>
            <person name="Tritt A."/>
            <person name="Yoshinaga Y."/>
            <person name="Zwiers L.-H."/>
            <person name="Turgeon B."/>
            <person name="Goodwin S."/>
            <person name="Spatafora J."/>
            <person name="Crous P."/>
            <person name="Grigoriev I."/>
        </authorList>
    </citation>
    <scope>NUCLEOTIDE SEQUENCE</scope>
    <source>
        <strain evidence="1">CBS 110217</strain>
    </source>
</reference>
<evidence type="ECO:0000313" key="1">
    <source>
        <dbReference type="EMBL" id="KAF2034874.1"/>
    </source>
</evidence>
<comment type="caution">
    <text evidence="1">The sequence shown here is derived from an EMBL/GenBank/DDBJ whole genome shotgun (WGS) entry which is preliminary data.</text>
</comment>
<dbReference type="AlphaFoldDB" id="A0A9P4LTM1"/>